<dbReference type="Gene3D" id="3.40.50.450">
    <property type="match status" value="1"/>
</dbReference>
<evidence type="ECO:0000256" key="2">
    <source>
        <dbReference type="SAM" id="MobiDB-lite"/>
    </source>
</evidence>
<evidence type="ECO:0000259" key="3">
    <source>
        <dbReference type="Pfam" id="PF02481"/>
    </source>
</evidence>
<comment type="caution">
    <text evidence="5">The sequence shown here is derived from an EMBL/GenBank/DDBJ whole genome shotgun (WGS) entry which is preliminary data.</text>
</comment>
<gene>
    <name evidence="5" type="primary">dprA</name>
    <name evidence="5" type="ORF">IAB93_04835</name>
</gene>
<proteinExistence type="inferred from homology"/>
<evidence type="ECO:0000256" key="1">
    <source>
        <dbReference type="ARBA" id="ARBA00006525"/>
    </source>
</evidence>
<dbReference type="SUPFAM" id="SSF102405">
    <property type="entry name" value="MCP/YpsA-like"/>
    <property type="match status" value="1"/>
</dbReference>
<dbReference type="PANTHER" id="PTHR43022">
    <property type="entry name" value="PROTEIN SMF"/>
    <property type="match status" value="1"/>
</dbReference>
<evidence type="ECO:0000259" key="4">
    <source>
        <dbReference type="Pfam" id="PF17782"/>
    </source>
</evidence>
<feature type="region of interest" description="Disordered" evidence="2">
    <location>
        <begin position="293"/>
        <end position="329"/>
    </location>
</feature>
<feature type="domain" description="Smf/DprA SLOG" evidence="3">
    <location>
        <begin position="71"/>
        <end position="272"/>
    </location>
</feature>
<reference evidence="5" key="2">
    <citation type="journal article" date="2021" name="PeerJ">
        <title>Extensive microbial diversity within the chicken gut microbiome revealed by metagenomics and culture.</title>
        <authorList>
            <person name="Gilroy R."/>
            <person name="Ravi A."/>
            <person name="Getino M."/>
            <person name="Pursley I."/>
            <person name="Horton D.L."/>
            <person name="Alikhan N.F."/>
            <person name="Baker D."/>
            <person name="Gharbi K."/>
            <person name="Hall N."/>
            <person name="Watson M."/>
            <person name="Adriaenssens E.M."/>
            <person name="Foster-Nyarko E."/>
            <person name="Jarju S."/>
            <person name="Secka A."/>
            <person name="Antonio M."/>
            <person name="Oren A."/>
            <person name="Chaudhuri R.R."/>
            <person name="La Ragione R."/>
            <person name="Hildebrand F."/>
            <person name="Pallen M.J."/>
        </authorList>
    </citation>
    <scope>NUCLEOTIDE SEQUENCE</scope>
    <source>
        <strain evidence="5">10037</strain>
    </source>
</reference>
<protein>
    <submittedName>
        <fullName evidence="5">DNA-protecting protein DprA</fullName>
    </submittedName>
</protein>
<evidence type="ECO:0000313" key="5">
    <source>
        <dbReference type="EMBL" id="MBO8465306.1"/>
    </source>
</evidence>
<accession>A0A9D9I3K6</accession>
<reference evidence="5" key="1">
    <citation type="submission" date="2020-10" db="EMBL/GenBank/DDBJ databases">
        <authorList>
            <person name="Gilroy R."/>
        </authorList>
    </citation>
    <scope>NUCLEOTIDE SEQUENCE</scope>
    <source>
        <strain evidence="5">10037</strain>
    </source>
</reference>
<comment type="similarity">
    <text evidence="1">Belongs to the DprA/Smf family.</text>
</comment>
<dbReference type="AlphaFoldDB" id="A0A9D9I3K6"/>
<dbReference type="InterPro" id="IPR057666">
    <property type="entry name" value="DrpA_SLOG"/>
</dbReference>
<dbReference type="PANTHER" id="PTHR43022:SF1">
    <property type="entry name" value="PROTEIN SMF"/>
    <property type="match status" value="1"/>
</dbReference>
<dbReference type="InterPro" id="IPR041614">
    <property type="entry name" value="DprA_WH"/>
</dbReference>
<dbReference type="GO" id="GO:0009294">
    <property type="term" value="P:DNA-mediated transformation"/>
    <property type="evidence" value="ECO:0007669"/>
    <property type="project" value="InterPro"/>
</dbReference>
<organism evidence="5 6">
    <name type="scientific">Candidatus Merdivivens pullistercoris</name>
    <dbReference type="NCBI Taxonomy" id="2840873"/>
    <lineage>
        <taxon>Bacteria</taxon>
        <taxon>Pseudomonadati</taxon>
        <taxon>Bacteroidota</taxon>
        <taxon>Bacteroidia</taxon>
        <taxon>Bacteroidales</taxon>
        <taxon>Muribaculaceae</taxon>
        <taxon>Muribaculaceae incertae sedis</taxon>
        <taxon>Candidatus Merdivivens</taxon>
    </lineage>
</organism>
<dbReference type="Pfam" id="PF17782">
    <property type="entry name" value="WHD_DprA"/>
    <property type="match status" value="1"/>
</dbReference>
<dbReference type="Proteomes" id="UP000823597">
    <property type="component" value="Unassembled WGS sequence"/>
</dbReference>
<dbReference type="Pfam" id="PF02481">
    <property type="entry name" value="DNA_processg_A"/>
    <property type="match status" value="1"/>
</dbReference>
<evidence type="ECO:0000313" key="6">
    <source>
        <dbReference type="Proteomes" id="UP000823597"/>
    </source>
</evidence>
<sequence>MQDTDNKTNHETVIFCALNKIFGFTPAKVRQAMENGVKPEAIIPPEKRRAGIIGWAEDEIAGCIRQGIETIPLCDGRYPGILKECPDAPLLLYIKGVIPEGTDNAVSVVGTRRPDRYGLETCERIVASLQGTRHPPAIVSGLAYGIDKQAHLSAIRNNGITMAVMATGADRIYPRPHEWVAKAIIDHGGCLISDFPLGSEPLPVHFLRRNRIIAGISKATIVIESPIKGGSMVTASQAFSYGRELYAVPGRIGDRLSEGCNYLIAADMAGCISGTGLFRITPATAQLPYETPVDEAAPRQHPSPGSPDDEAGRLLHAMQGHGPSDTESLRLATGIPYGRLTALLSEMEIDGKIWMEDGYNWRIKIK</sequence>
<dbReference type="NCBIfam" id="TIGR00732">
    <property type="entry name" value="dprA"/>
    <property type="match status" value="1"/>
</dbReference>
<name>A0A9D9I3K6_9BACT</name>
<dbReference type="EMBL" id="JADIME010000048">
    <property type="protein sequence ID" value="MBO8465306.1"/>
    <property type="molecule type" value="Genomic_DNA"/>
</dbReference>
<dbReference type="InterPro" id="IPR003488">
    <property type="entry name" value="DprA"/>
</dbReference>
<feature type="domain" description="DprA winged helix" evidence="4">
    <location>
        <begin position="300"/>
        <end position="353"/>
    </location>
</feature>